<dbReference type="SUPFAM" id="SSF50685">
    <property type="entry name" value="Barwin-like endoglucanases"/>
    <property type="match status" value="1"/>
</dbReference>
<dbReference type="Gene3D" id="2.40.40.10">
    <property type="entry name" value="RlpA-like domain"/>
    <property type="match status" value="1"/>
</dbReference>
<keyword evidence="1" id="KW-0732">Signal</keyword>
<feature type="chain" id="PRO_5002036955" evidence="1">
    <location>
        <begin position="19"/>
        <end position="127"/>
    </location>
</feature>
<sequence>MLAKIVLAACATVGLAAAALLESQVSISVTWEDLTTDKSCGVVAGSLVNQGLVAYAHRPVNEVTDQCGKCVELTTASTNVTVQIIQVLEATGNYYDLALSRQAFGAFEDWAVASKLHGINRETVPCP</sequence>
<dbReference type="InterPro" id="IPR036908">
    <property type="entry name" value="RlpA-like_sf"/>
</dbReference>
<protein>
    <submittedName>
        <fullName evidence="2">Secreted protein</fullName>
    </submittedName>
</protein>
<feature type="signal peptide" evidence="1">
    <location>
        <begin position="1"/>
        <end position="18"/>
    </location>
</feature>
<proteinExistence type="predicted"/>
<organism evidence="2">
    <name type="scientific">Achlya hypogyna</name>
    <name type="common">Oomycete</name>
    <name type="synonym">Protoachlya hypogyna</name>
    <dbReference type="NCBI Taxonomy" id="1202772"/>
    <lineage>
        <taxon>Eukaryota</taxon>
        <taxon>Sar</taxon>
        <taxon>Stramenopiles</taxon>
        <taxon>Oomycota</taxon>
        <taxon>Saprolegniomycetes</taxon>
        <taxon>Saprolegniales</taxon>
        <taxon>Achlyaceae</taxon>
        <taxon>Achlya</taxon>
    </lineage>
</organism>
<evidence type="ECO:0000313" key="2">
    <source>
        <dbReference type="EMBL" id="AIG55937.1"/>
    </source>
</evidence>
<dbReference type="EMBL" id="KM038476">
    <property type="protein sequence ID" value="AIG55937.1"/>
    <property type="molecule type" value="Genomic_DNA"/>
</dbReference>
<name>A0A0A7CM55_ACHHY</name>
<accession>A0A0A7CM55</accession>
<evidence type="ECO:0000256" key="1">
    <source>
        <dbReference type="SAM" id="SignalP"/>
    </source>
</evidence>
<reference evidence="2" key="1">
    <citation type="journal article" date="2014" name="Genome Biol. Evol.">
        <title>The secreted proteins of Achlya hypogyna and Thraustotheca clavata identify the ancestral oomycete secretome and reveal gene acquisitions by horizontal gene transfer.</title>
        <authorList>
            <person name="Misner I."/>
            <person name="Blouin N."/>
            <person name="Leonard G."/>
            <person name="Richards T.A."/>
            <person name="Lane C.E."/>
        </authorList>
    </citation>
    <scope>NUCLEOTIDE SEQUENCE</scope>
    <source>
        <strain evidence="2">ATCC 48635</strain>
    </source>
</reference>
<dbReference type="AlphaFoldDB" id="A0A0A7CM55"/>